<dbReference type="GO" id="GO:0140098">
    <property type="term" value="F:catalytic activity, acting on RNA"/>
    <property type="evidence" value="ECO:0007669"/>
    <property type="project" value="UniProtKB-ARBA"/>
</dbReference>
<keyword evidence="8" id="KW-1185">Reference proteome</keyword>
<dbReference type="OrthoDB" id="9773999at2"/>
<dbReference type="GO" id="GO:0003723">
    <property type="term" value="F:RNA binding"/>
    <property type="evidence" value="ECO:0007669"/>
    <property type="project" value="InterPro"/>
</dbReference>
<dbReference type="InterPro" id="IPR006224">
    <property type="entry name" value="PsdUridine_synth_RluA-like_CS"/>
</dbReference>
<evidence type="ECO:0000256" key="3">
    <source>
        <dbReference type="ARBA" id="ARBA00023235"/>
    </source>
</evidence>
<dbReference type="Proteomes" id="UP000051461">
    <property type="component" value="Unassembled WGS sequence"/>
</dbReference>
<dbReference type="InterPro" id="IPR006145">
    <property type="entry name" value="PsdUridine_synth_RsuA/RluA"/>
</dbReference>
<evidence type="ECO:0000256" key="1">
    <source>
        <dbReference type="ARBA" id="ARBA00000073"/>
    </source>
</evidence>
<comment type="similarity">
    <text evidence="2">Belongs to the pseudouridine synthase RluA family.</text>
</comment>
<dbReference type="GO" id="GO:0000455">
    <property type="term" value="P:enzyme-directed rRNA pseudouridine synthesis"/>
    <property type="evidence" value="ECO:0007669"/>
    <property type="project" value="TreeGrafter"/>
</dbReference>
<gene>
    <name evidence="7" type="ORF">FC07_GL000944</name>
</gene>
<dbReference type="EMBL" id="AZDA01000015">
    <property type="protein sequence ID" value="KRK40386.1"/>
    <property type="molecule type" value="Genomic_DNA"/>
</dbReference>
<dbReference type="RefSeq" id="WP_083483176.1">
    <property type="nucleotide sequence ID" value="NZ_AZDA01000015.1"/>
</dbReference>
<comment type="caution">
    <text evidence="7">The sequence shown here is derived from an EMBL/GenBank/DDBJ whole genome shotgun (WGS) entry which is preliminary data.</text>
</comment>
<accession>A0A0R1H9Q1</accession>
<evidence type="ECO:0000313" key="8">
    <source>
        <dbReference type="Proteomes" id="UP000051461"/>
    </source>
</evidence>
<dbReference type="GO" id="GO:0009982">
    <property type="term" value="F:pseudouridine synthase activity"/>
    <property type="evidence" value="ECO:0007669"/>
    <property type="project" value="InterPro"/>
</dbReference>
<dbReference type="STRING" id="1423726.FC07_GL000944"/>
<evidence type="ECO:0000256" key="4">
    <source>
        <dbReference type="ARBA" id="ARBA00031870"/>
    </source>
</evidence>
<evidence type="ECO:0000259" key="6">
    <source>
        <dbReference type="Pfam" id="PF00849"/>
    </source>
</evidence>
<dbReference type="InterPro" id="IPR050188">
    <property type="entry name" value="RluA_PseudoU_synthase"/>
</dbReference>
<protein>
    <recommendedName>
        <fullName evidence="4">RNA pseudouridylate synthase</fullName>
    </recommendedName>
    <alternativeName>
        <fullName evidence="5">RNA-uridine isomerase</fullName>
    </alternativeName>
</protein>
<feature type="domain" description="Pseudouridine synthase RsuA/RluA-like" evidence="6">
    <location>
        <begin position="93"/>
        <end position="243"/>
    </location>
</feature>
<proteinExistence type="inferred from homology"/>
<sequence>MQTWTYDLTVPTGPAQNLTNLLRRTWLIPKSVYHYLRVGQRMLLNGRYQSVNTLAQPGDHVRLIFHPDDFRTPAPQFLPGNPRRLKILYENPDLIVLDKPAGQKTHANQPWEDDCLLNDLMAYYAGTPTLPYIVHRLDKATSGAIVVAKNPVMLPLLSRTIKMKQTARHYLAWIHGQLPTAQGWLTTPIGRDPTDKRKRMANGVNALPANTFYQVQRQTAHTSLVALTLTTGRTHQIRVHLAAAGHPILGDPLYDPAYHDESRLLLHAHTLKISVPFYPNTLGIICPPSQPFWQPNTI</sequence>
<dbReference type="InterPro" id="IPR020103">
    <property type="entry name" value="PsdUridine_synth_cat_dom_sf"/>
</dbReference>
<dbReference type="AlphaFoldDB" id="A0A0R1H9Q1"/>
<dbReference type="Pfam" id="PF00849">
    <property type="entry name" value="PseudoU_synth_2"/>
    <property type="match status" value="1"/>
</dbReference>
<dbReference type="CDD" id="cd02869">
    <property type="entry name" value="PseudoU_synth_RluA_like"/>
    <property type="match status" value="1"/>
</dbReference>
<evidence type="ECO:0000256" key="5">
    <source>
        <dbReference type="ARBA" id="ARBA00033164"/>
    </source>
</evidence>
<dbReference type="PATRIC" id="fig|1423726.3.peg.975"/>
<evidence type="ECO:0000313" key="7">
    <source>
        <dbReference type="EMBL" id="KRK40386.1"/>
    </source>
</evidence>
<dbReference type="PROSITE" id="PS01129">
    <property type="entry name" value="PSI_RLU"/>
    <property type="match status" value="1"/>
</dbReference>
<dbReference type="Gene3D" id="3.30.2350.10">
    <property type="entry name" value="Pseudouridine synthase"/>
    <property type="match status" value="1"/>
</dbReference>
<reference evidence="7 8" key="1">
    <citation type="journal article" date="2015" name="Genome Announc.">
        <title>Expanding the biotechnology potential of lactobacilli through comparative genomics of 213 strains and associated genera.</title>
        <authorList>
            <person name="Sun Z."/>
            <person name="Harris H.M."/>
            <person name="McCann A."/>
            <person name="Guo C."/>
            <person name="Argimon S."/>
            <person name="Zhang W."/>
            <person name="Yang X."/>
            <person name="Jeffery I.B."/>
            <person name="Cooney J.C."/>
            <person name="Kagawa T.F."/>
            <person name="Liu W."/>
            <person name="Song Y."/>
            <person name="Salvetti E."/>
            <person name="Wrobel A."/>
            <person name="Rasinkangas P."/>
            <person name="Parkhill J."/>
            <person name="Rea M.C."/>
            <person name="O'Sullivan O."/>
            <person name="Ritari J."/>
            <person name="Douillard F.P."/>
            <person name="Paul Ross R."/>
            <person name="Yang R."/>
            <person name="Briner A.E."/>
            <person name="Felis G.E."/>
            <person name="de Vos W.M."/>
            <person name="Barrangou R."/>
            <person name="Klaenhammer T.R."/>
            <person name="Caufield P.W."/>
            <person name="Cui Y."/>
            <person name="Zhang H."/>
            <person name="O'Toole P.W."/>
        </authorList>
    </citation>
    <scope>NUCLEOTIDE SEQUENCE [LARGE SCALE GENOMIC DNA]</scope>
    <source>
        <strain evidence="7 8">DSM 20003</strain>
    </source>
</reference>
<dbReference type="PANTHER" id="PTHR21600">
    <property type="entry name" value="MITOCHONDRIAL RNA PSEUDOURIDINE SYNTHASE"/>
    <property type="match status" value="1"/>
</dbReference>
<comment type="catalytic activity">
    <reaction evidence="1">
        <text>a uridine in RNA = a pseudouridine in RNA</text>
        <dbReference type="Rhea" id="RHEA:48348"/>
        <dbReference type="Rhea" id="RHEA-COMP:12068"/>
        <dbReference type="Rhea" id="RHEA-COMP:12069"/>
        <dbReference type="ChEBI" id="CHEBI:65314"/>
        <dbReference type="ChEBI" id="CHEBI:65315"/>
    </reaction>
</comment>
<organism evidence="7 8">
    <name type="scientific">Loigolactobacillus bifermentans DSM 20003</name>
    <dbReference type="NCBI Taxonomy" id="1423726"/>
    <lineage>
        <taxon>Bacteria</taxon>
        <taxon>Bacillati</taxon>
        <taxon>Bacillota</taxon>
        <taxon>Bacilli</taxon>
        <taxon>Lactobacillales</taxon>
        <taxon>Lactobacillaceae</taxon>
        <taxon>Loigolactobacillus</taxon>
    </lineage>
</organism>
<name>A0A0R1H9Q1_9LACO</name>
<evidence type="ECO:0000256" key="2">
    <source>
        <dbReference type="ARBA" id="ARBA00010876"/>
    </source>
</evidence>
<dbReference type="PANTHER" id="PTHR21600:SF44">
    <property type="entry name" value="RIBOSOMAL LARGE SUBUNIT PSEUDOURIDINE SYNTHASE D"/>
    <property type="match status" value="1"/>
</dbReference>
<dbReference type="SUPFAM" id="SSF55120">
    <property type="entry name" value="Pseudouridine synthase"/>
    <property type="match status" value="1"/>
</dbReference>
<keyword evidence="3" id="KW-0413">Isomerase</keyword>